<dbReference type="SUPFAM" id="SSF51735">
    <property type="entry name" value="NAD(P)-binding Rossmann-fold domains"/>
    <property type="match status" value="1"/>
</dbReference>
<dbReference type="EMBL" id="JABAIK010000012">
    <property type="protein sequence ID" value="NLS13769.1"/>
    <property type="molecule type" value="Genomic_DNA"/>
</dbReference>
<accession>A0A7X8TS34</accession>
<dbReference type="Gene3D" id="3.40.50.720">
    <property type="entry name" value="NAD(P)-binding Rossmann-like Domain"/>
    <property type="match status" value="1"/>
</dbReference>
<dbReference type="SUPFAM" id="SSF55347">
    <property type="entry name" value="Glyceraldehyde-3-phosphate dehydrogenase-like, C-terminal domain"/>
    <property type="match status" value="1"/>
</dbReference>
<organism evidence="2 3">
    <name type="scientific">Vibrio agarilyticus</name>
    <dbReference type="NCBI Taxonomy" id="2726741"/>
    <lineage>
        <taxon>Bacteria</taxon>
        <taxon>Pseudomonadati</taxon>
        <taxon>Pseudomonadota</taxon>
        <taxon>Gammaproteobacteria</taxon>
        <taxon>Vibrionales</taxon>
        <taxon>Vibrionaceae</taxon>
        <taxon>Vibrio</taxon>
    </lineage>
</organism>
<dbReference type="Pfam" id="PF01408">
    <property type="entry name" value="GFO_IDH_MocA"/>
    <property type="match status" value="1"/>
</dbReference>
<comment type="caution">
    <text evidence="2">The sequence shown here is derived from an EMBL/GenBank/DDBJ whole genome shotgun (WGS) entry which is preliminary data.</text>
</comment>
<evidence type="ECO:0000313" key="2">
    <source>
        <dbReference type="EMBL" id="NLS13769.1"/>
    </source>
</evidence>
<dbReference type="PANTHER" id="PTHR43708">
    <property type="entry name" value="CONSERVED EXPRESSED OXIDOREDUCTASE (EUROFUNG)"/>
    <property type="match status" value="1"/>
</dbReference>
<dbReference type="GO" id="GO:0000166">
    <property type="term" value="F:nucleotide binding"/>
    <property type="evidence" value="ECO:0007669"/>
    <property type="project" value="InterPro"/>
</dbReference>
<proteinExistence type="predicted"/>
<dbReference type="InterPro" id="IPR000683">
    <property type="entry name" value="Gfo/Idh/MocA-like_OxRdtase_N"/>
</dbReference>
<dbReference type="RefSeq" id="WP_168836867.1">
    <property type="nucleotide sequence ID" value="NZ_JABAIK010000012.1"/>
</dbReference>
<keyword evidence="3" id="KW-1185">Reference proteome</keyword>
<reference evidence="2 3" key="1">
    <citation type="submission" date="2020-04" db="EMBL/GenBank/DDBJ databases">
        <title>Vibrio sp. SM6, a novel species isolated from seawater.</title>
        <authorList>
            <person name="Wang X."/>
        </authorList>
    </citation>
    <scope>NUCLEOTIDE SEQUENCE [LARGE SCALE GENOMIC DNA]</scope>
    <source>
        <strain evidence="2 3">SM6</strain>
    </source>
</reference>
<dbReference type="InterPro" id="IPR036291">
    <property type="entry name" value="NAD(P)-bd_dom_sf"/>
</dbReference>
<dbReference type="PANTHER" id="PTHR43708:SF4">
    <property type="entry name" value="OXIDOREDUCTASE YCEM-RELATED"/>
    <property type="match status" value="1"/>
</dbReference>
<dbReference type="InterPro" id="IPR051317">
    <property type="entry name" value="Gfo/Idh/MocA_oxidoreduct"/>
</dbReference>
<protein>
    <submittedName>
        <fullName evidence="2">Gfo/Idh/MocA family oxidoreductase</fullName>
    </submittedName>
</protein>
<dbReference type="Proteomes" id="UP000535589">
    <property type="component" value="Unassembled WGS sequence"/>
</dbReference>
<sequence length="309" mass="35508">MKIALIGLGDIAQKAYLPTITQRSDVELVLCTRNQTTLDSLAKRFRIHETVQDYRALPSLKVDAVMIHSATSSHFEIASFFLKQRIASFVDKPLADDVNQVEQLYDLAEQYATPLYVGFNRRHLPILTHHLPHLQQGPMTDLRVIRWEKHRYQLPGDIRTFIFDDFIHPLDSVNLCAQSTLDNVQMTYQMQGAKLSRLEVQWQNSGTLYQAVMDREFGHTNERVQIALTNQSYEFPSFTQGQHAQRQTVTQLQLPDWTPMIDSKGFAAMIDDWLTVVRCNQLAPAIIERNLASHRLADAIYQKIVDQLS</sequence>
<feature type="domain" description="Gfo/Idh/MocA-like oxidoreductase N-terminal" evidence="1">
    <location>
        <begin position="1"/>
        <end position="119"/>
    </location>
</feature>
<evidence type="ECO:0000259" key="1">
    <source>
        <dbReference type="Pfam" id="PF01408"/>
    </source>
</evidence>
<gene>
    <name evidence="2" type="ORF">HGP28_12795</name>
</gene>
<name>A0A7X8TS34_9VIBR</name>
<dbReference type="Gene3D" id="3.30.360.10">
    <property type="entry name" value="Dihydrodipicolinate Reductase, domain 2"/>
    <property type="match status" value="1"/>
</dbReference>
<evidence type="ECO:0000313" key="3">
    <source>
        <dbReference type="Proteomes" id="UP000535589"/>
    </source>
</evidence>
<dbReference type="AlphaFoldDB" id="A0A7X8TS34"/>